<dbReference type="AlphaFoldDB" id="A0AB39BM20"/>
<keyword evidence="2" id="KW-0238">DNA-binding</keyword>
<dbReference type="GO" id="GO:0003677">
    <property type="term" value="F:DNA binding"/>
    <property type="evidence" value="ECO:0007669"/>
    <property type="project" value="UniProtKB-KW"/>
</dbReference>
<dbReference type="Pfam" id="PF03479">
    <property type="entry name" value="PCC"/>
    <property type="match status" value="1"/>
</dbReference>
<dbReference type="SUPFAM" id="SSF117856">
    <property type="entry name" value="AF0104/ALDC/Ptd012-like"/>
    <property type="match status" value="1"/>
</dbReference>
<gene>
    <name evidence="2" type="ORF">ABFY20_08535</name>
</gene>
<dbReference type="InterPro" id="IPR005175">
    <property type="entry name" value="PPC_dom"/>
</dbReference>
<evidence type="ECO:0000313" key="2">
    <source>
        <dbReference type="EMBL" id="XDI07131.1"/>
    </source>
</evidence>
<protein>
    <submittedName>
        <fullName evidence="2">PPC domain-containing DNA-binding protein</fullName>
    </submittedName>
</protein>
<dbReference type="Gene3D" id="3.30.1330.80">
    <property type="entry name" value="Hypothetical protein, similar to alpha- acetolactate decarboxylase, domain 2"/>
    <property type="match status" value="1"/>
</dbReference>
<accession>A0AB39BM20</accession>
<organism evidence="2">
    <name type="scientific">Herbiconiux sp. A18JL235</name>
    <dbReference type="NCBI Taxonomy" id="3152363"/>
    <lineage>
        <taxon>Bacteria</taxon>
        <taxon>Bacillati</taxon>
        <taxon>Actinomycetota</taxon>
        <taxon>Actinomycetes</taxon>
        <taxon>Micrococcales</taxon>
        <taxon>Microbacteriaceae</taxon>
        <taxon>Herbiconiux</taxon>
    </lineage>
</organism>
<dbReference type="RefSeq" id="WP_368499506.1">
    <property type="nucleotide sequence ID" value="NZ_CP162511.1"/>
</dbReference>
<proteinExistence type="predicted"/>
<dbReference type="PROSITE" id="PS51742">
    <property type="entry name" value="PPC"/>
    <property type="match status" value="1"/>
</dbReference>
<sequence length="152" mass="15758">MFAAIAETGRTVLAVLEPGDGVLEGLAEACSRFGIENAVIPVFLGAFSELAFIGAPEPPLDEDEPMTSATVVRNCEGLGSGTVTSGPEGPQIHLHASVGAKGESARATAGHVLRGTVQYPVEVVITEVLSPALSRRRPNDRARGIATLHFEG</sequence>
<feature type="domain" description="PPC" evidence="1">
    <location>
        <begin position="6"/>
        <end position="151"/>
    </location>
</feature>
<dbReference type="CDD" id="cd11378">
    <property type="entry name" value="DUF296"/>
    <property type="match status" value="1"/>
</dbReference>
<reference evidence="2" key="1">
    <citation type="submission" date="2024-05" db="EMBL/GenBank/DDBJ databases">
        <title>Herbiconiux sp. A18JL235.</title>
        <authorList>
            <person name="Zhang G."/>
        </authorList>
    </citation>
    <scope>NUCLEOTIDE SEQUENCE</scope>
    <source>
        <strain evidence="2">A18JL235</strain>
    </source>
</reference>
<evidence type="ECO:0000259" key="1">
    <source>
        <dbReference type="PROSITE" id="PS51742"/>
    </source>
</evidence>
<name>A0AB39BM20_9MICO</name>
<dbReference type="EMBL" id="CP162511">
    <property type="protein sequence ID" value="XDI07131.1"/>
    <property type="molecule type" value="Genomic_DNA"/>
</dbReference>